<protein>
    <submittedName>
        <fullName evidence="1">Alpha-2,8-polysialyltransferase family protein</fullName>
    </submittedName>
</protein>
<accession>A0ABT7HJ95</accession>
<sequence length="290" mass="33164">MAFLADSLGWNDQQTVFLGKTSFYFKLASIFRKLSSRLIACLFIGNKNSWVHEAFYLGLDSGQVVFVDDGLATVKYYHAIHDETFHSRVSSGKRRILAAMGIQLNRARDTSAIAFFTCFPLSDSERISVEVHDFPLFRRTFRTQMQRSGNRPVVAFLGQPFGGMERLEQLKMQMQLVVQRHKDARILYFLHRKEVPEELEKVLGGFPVEIRQAGRPIEVEVALSGESYLGFYSFASTALFTIKKIFPEMQVFQIDDKILASRLPYYDEIVEMLHQIGVKTTGLHSFAVPE</sequence>
<keyword evidence="2" id="KW-1185">Reference proteome</keyword>
<organism evidence="1 2">
    <name type="scientific">Marinobacter albus</name>
    <dbReference type="NCBI Taxonomy" id="3030833"/>
    <lineage>
        <taxon>Bacteria</taxon>
        <taxon>Pseudomonadati</taxon>
        <taxon>Pseudomonadota</taxon>
        <taxon>Gammaproteobacteria</taxon>
        <taxon>Pseudomonadales</taxon>
        <taxon>Marinobacteraceae</taxon>
        <taxon>Marinobacter</taxon>
    </lineage>
</organism>
<name>A0ABT7HJ95_9GAMM</name>
<reference evidence="1 2" key="1">
    <citation type="submission" date="2023-05" db="EMBL/GenBank/DDBJ databases">
        <title>Marinobacter albus sp. nov., a marine bacterium isolated from sand in a coastal intertidal zone of huludao.</title>
        <authorList>
            <person name="Deng T."/>
        </authorList>
    </citation>
    <scope>NUCLEOTIDE SEQUENCE [LARGE SCALE GENOMIC DNA]</scope>
    <source>
        <strain evidence="1 2">M216</strain>
    </source>
</reference>
<comment type="caution">
    <text evidence="1">The sequence shown here is derived from an EMBL/GenBank/DDBJ whole genome shotgun (WGS) entry which is preliminary data.</text>
</comment>
<proteinExistence type="predicted"/>
<dbReference type="RefSeq" id="WP_219868745.1">
    <property type="nucleotide sequence ID" value="NZ_JASSQD010000004.1"/>
</dbReference>
<dbReference type="Proteomes" id="UP001223547">
    <property type="component" value="Unassembled WGS sequence"/>
</dbReference>
<evidence type="ECO:0000313" key="1">
    <source>
        <dbReference type="EMBL" id="MDK9559585.1"/>
    </source>
</evidence>
<evidence type="ECO:0000313" key="2">
    <source>
        <dbReference type="Proteomes" id="UP001223547"/>
    </source>
</evidence>
<dbReference type="EMBL" id="JASSQD010000004">
    <property type="protein sequence ID" value="MDK9559585.1"/>
    <property type="molecule type" value="Genomic_DNA"/>
</dbReference>
<gene>
    <name evidence="1" type="ORF">QQF73_18260</name>
</gene>